<keyword evidence="2" id="KW-0805">Transcription regulation</keyword>
<accession>A0A2U1UDC0</accession>
<dbReference type="Pfam" id="PF00356">
    <property type="entry name" value="LacI"/>
    <property type="match status" value="1"/>
</dbReference>
<name>A0A2U1UDC0_9GAMM</name>
<dbReference type="InterPro" id="IPR000843">
    <property type="entry name" value="HTH_LacI"/>
</dbReference>
<dbReference type="RefSeq" id="WP_136164724.1">
    <property type="nucleotide sequence ID" value="NZ_KZ819071.1"/>
</dbReference>
<evidence type="ECO:0000256" key="2">
    <source>
        <dbReference type="ARBA" id="ARBA00023015"/>
    </source>
</evidence>
<dbReference type="InterPro" id="IPR046335">
    <property type="entry name" value="LacI/GalR-like_sensor"/>
</dbReference>
<dbReference type="PANTHER" id="PTHR30146">
    <property type="entry name" value="LACI-RELATED TRANSCRIPTIONAL REPRESSOR"/>
    <property type="match status" value="1"/>
</dbReference>
<dbReference type="SUPFAM" id="SSF47413">
    <property type="entry name" value="lambda repressor-like DNA-binding domains"/>
    <property type="match status" value="1"/>
</dbReference>
<dbReference type="Pfam" id="PF13377">
    <property type="entry name" value="Peripla_BP_3"/>
    <property type="match status" value="1"/>
</dbReference>
<keyword evidence="1" id="KW-0678">Repressor</keyword>
<evidence type="ECO:0000256" key="4">
    <source>
        <dbReference type="ARBA" id="ARBA00023163"/>
    </source>
</evidence>
<dbReference type="Gene3D" id="3.40.50.2300">
    <property type="match status" value="2"/>
</dbReference>
<gene>
    <name evidence="6" type="ORF">DDT56_01430</name>
</gene>
<dbReference type="GO" id="GO:0003700">
    <property type="term" value="F:DNA-binding transcription factor activity"/>
    <property type="evidence" value="ECO:0007669"/>
    <property type="project" value="TreeGrafter"/>
</dbReference>
<sequence>MTTTSKSWVTAADVARRAGVSRSAVSRAFTDGASISDHTRQKVMAAAAELGYQVNVIARSMIKGSNNFIGIVTAGFDNPFRSKLLAPIVHQLSLRGFMPLLMDADDPQQLEPSLRQLISYQVAGVIITSGAPPLSLAQDYLAKRIPVTLINRSANSLGADSVSSDNVQGGRLAARELIARGARKLAFIGENQQHYSTAERRVGFGDELAQHGLIALEHFCGQGGYQGGWAGADALFSGDEQPDGLFCATDMLAFGALDYLRRHHPQAVPTRVKVVGFDDIPQASFAAYDLTTIHQDTDMLACRAVDALLMRIRQFDRPVNTFRTAVRLVRRGST</sequence>
<dbReference type="Gene3D" id="1.10.260.40">
    <property type="entry name" value="lambda repressor-like DNA-binding domains"/>
    <property type="match status" value="1"/>
</dbReference>
<keyword evidence="4" id="KW-0804">Transcription</keyword>
<dbReference type="SUPFAM" id="SSF53822">
    <property type="entry name" value="Periplasmic binding protein-like I"/>
    <property type="match status" value="1"/>
</dbReference>
<keyword evidence="3" id="KW-0238">DNA-binding</keyword>
<proteinExistence type="predicted"/>
<dbReference type="PROSITE" id="PS50932">
    <property type="entry name" value="HTH_LACI_2"/>
    <property type="match status" value="1"/>
</dbReference>
<evidence type="ECO:0000256" key="1">
    <source>
        <dbReference type="ARBA" id="ARBA00022491"/>
    </source>
</evidence>
<evidence type="ECO:0000313" key="7">
    <source>
        <dbReference type="Proteomes" id="UP000296159"/>
    </source>
</evidence>
<dbReference type="PANTHER" id="PTHR30146:SF95">
    <property type="entry name" value="RIBOSE OPERON REPRESSOR"/>
    <property type="match status" value="1"/>
</dbReference>
<dbReference type="InterPro" id="IPR010982">
    <property type="entry name" value="Lambda_DNA-bd_dom_sf"/>
</dbReference>
<dbReference type="InterPro" id="IPR028082">
    <property type="entry name" value="Peripla_BP_I"/>
</dbReference>
<dbReference type="AlphaFoldDB" id="A0A2U1UDC0"/>
<dbReference type="CDD" id="cd01392">
    <property type="entry name" value="HTH_LacI"/>
    <property type="match status" value="1"/>
</dbReference>
<keyword evidence="7" id="KW-1185">Reference proteome</keyword>
<dbReference type="SMART" id="SM00354">
    <property type="entry name" value="HTH_LACI"/>
    <property type="match status" value="1"/>
</dbReference>
<evidence type="ECO:0000313" key="6">
    <source>
        <dbReference type="EMBL" id="PWC19663.1"/>
    </source>
</evidence>
<feature type="domain" description="HTH lacI-type" evidence="5">
    <location>
        <begin position="9"/>
        <end position="63"/>
    </location>
</feature>
<reference evidence="6 7" key="1">
    <citation type="submission" date="2018-04" db="EMBL/GenBank/DDBJ databases">
        <title>Brenneria corticis sp.nov.</title>
        <authorList>
            <person name="Li Y."/>
        </authorList>
    </citation>
    <scope>NUCLEOTIDE SEQUENCE [LARGE SCALE GENOMIC DNA]</scope>
    <source>
        <strain evidence="6 7">CFCC 11842</strain>
    </source>
</reference>
<organism evidence="6 7">
    <name type="scientific">Brenneria corticis</name>
    <dbReference type="NCBI Taxonomy" id="2173106"/>
    <lineage>
        <taxon>Bacteria</taxon>
        <taxon>Pseudomonadati</taxon>
        <taxon>Pseudomonadota</taxon>
        <taxon>Gammaproteobacteria</taxon>
        <taxon>Enterobacterales</taxon>
        <taxon>Pectobacteriaceae</taxon>
        <taxon>Brenneria</taxon>
    </lineage>
</organism>
<dbReference type="EMBL" id="QDKH01000001">
    <property type="protein sequence ID" value="PWC19663.1"/>
    <property type="molecule type" value="Genomic_DNA"/>
</dbReference>
<dbReference type="CDD" id="cd06278">
    <property type="entry name" value="PBP1_LacI-like"/>
    <property type="match status" value="1"/>
</dbReference>
<evidence type="ECO:0000259" key="5">
    <source>
        <dbReference type="PROSITE" id="PS50932"/>
    </source>
</evidence>
<dbReference type="GO" id="GO:0000976">
    <property type="term" value="F:transcription cis-regulatory region binding"/>
    <property type="evidence" value="ECO:0007669"/>
    <property type="project" value="TreeGrafter"/>
</dbReference>
<protein>
    <submittedName>
        <fullName evidence="6">LacI family transcriptional regulator</fullName>
    </submittedName>
</protein>
<comment type="caution">
    <text evidence="6">The sequence shown here is derived from an EMBL/GenBank/DDBJ whole genome shotgun (WGS) entry which is preliminary data.</text>
</comment>
<dbReference type="Proteomes" id="UP000296159">
    <property type="component" value="Unassembled WGS sequence"/>
</dbReference>
<evidence type="ECO:0000256" key="3">
    <source>
        <dbReference type="ARBA" id="ARBA00023125"/>
    </source>
</evidence>